<protein>
    <recommendedName>
        <fullName evidence="4">N-acetyltransferase domain-containing protein</fullName>
    </recommendedName>
</protein>
<dbReference type="EMBL" id="LIBJ01000030">
    <property type="protein sequence ID" value="KRO49212.1"/>
    <property type="molecule type" value="Genomic_DNA"/>
</dbReference>
<reference evidence="5 6" key="1">
    <citation type="submission" date="2015-10" db="EMBL/GenBank/DDBJ databases">
        <title>Metagenome-Assembled Genomes uncover a global brackish microbiome.</title>
        <authorList>
            <person name="Hugerth L.W."/>
            <person name="Larsson J."/>
            <person name="Alneberg J."/>
            <person name="Lindh M.V."/>
            <person name="Legrand C."/>
            <person name="Pinhassi J."/>
            <person name="Andersson A.F."/>
        </authorList>
    </citation>
    <scope>NUCLEOTIDE SEQUENCE [LARGE SCALE GENOMIC DNA]</scope>
    <source>
        <strain evidence="5">BACL6 MAG-120924-bin43</strain>
    </source>
</reference>
<dbReference type="Proteomes" id="UP000051017">
    <property type="component" value="Unassembled WGS sequence"/>
</dbReference>
<gene>
    <name evidence="5" type="ORF">ABR75_08500</name>
</gene>
<evidence type="ECO:0000313" key="6">
    <source>
        <dbReference type="Proteomes" id="UP000051017"/>
    </source>
</evidence>
<evidence type="ECO:0000256" key="2">
    <source>
        <dbReference type="ARBA" id="ARBA00023315"/>
    </source>
</evidence>
<dbReference type="PANTHER" id="PTHR43792">
    <property type="entry name" value="GNAT FAMILY, PUTATIVE (AFU_ORTHOLOGUE AFUA_3G00765)-RELATED-RELATED"/>
    <property type="match status" value="1"/>
</dbReference>
<dbReference type="InterPro" id="IPR000182">
    <property type="entry name" value="GNAT_dom"/>
</dbReference>
<dbReference type="Gene3D" id="3.40.630.30">
    <property type="match status" value="1"/>
</dbReference>
<name>A0A0R2QGE0_9ACTN</name>
<accession>A0A0R2QGE0</accession>
<dbReference type="InterPro" id="IPR051531">
    <property type="entry name" value="N-acetyltransferase"/>
</dbReference>
<evidence type="ECO:0000256" key="1">
    <source>
        <dbReference type="ARBA" id="ARBA00022679"/>
    </source>
</evidence>
<evidence type="ECO:0000259" key="4">
    <source>
        <dbReference type="PROSITE" id="PS51186"/>
    </source>
</evidence>
<comment type="caution">
    <text evidence="5">The sequence shown here is derived from an EMBL/GenBank/DDBJ whole genome shotgun (WGS) entry which is preliminary data.</text>
</comment>
<dbReference type="InterPro" id="IPR016181">
    <property type="entry name" value="Acyl_CoA_acyltransferase"/>
</dbReference>
<comment type="similarity">
    <text evidence="3">Belongs to the acetyltransferase family. RimJ subfamily.</text>
</comment>
<proteinExistence type="inferred from homology"/>
<evidence type="ECO:0000256" key="3">
    <source>
        <dbReference type="ARBA" id="ARBA00038502"/>
    </source>
</evidence>
<dbReference type="PROSITE" id="PS51186">
    <property type="entry name" value="GNAT"/>
    <property type="match status" value="1"/>
</dbReference>
<keyword evidence="1" id="KW-0808">Transferase</keyword>
<dbReference type="PANTHER" id="PTHR43792:SF8">
    <property type="entry name" value="[RIBOSOMAL PROTEIN US5]-ALANINE N-ACETYLTRANSFERASE"/>
    <property type="match status" value="1"/>
</dbReference>
<organism evidence="5 6">
    <name type="scientific">Acidimicrobiia bacterium BACL6 MAG-120924-bin43</name>
    <dbReference type="NCBI Taxonomy" id="1655583"/>
    <lineage>
        <taxon>Bacteria</taxon>
        <taxon>Bacillati</taxon>
        <taxon>Actinomycetota</taxon>
        <taxon>Acidimicrobiia</taxon>
        <taxon>acIV cluster</taxon>
    </lineage>
</organism>
<keyword evidence="2" id="KW-0012">Acyltransferase</keyword>
<dbReference type="AlphaFoldDB" id="A0A0R2QGE0"/>
<feature type="domain" description="N-acetyltransferase" evidence="4">
    <location>
        <begin position="29"/>
        <end position="201"/>
    </location>
</feature>
<dbReference type="GO" id="GO:0005737">
    <property type="term" value="C:cytoplasm"/>
    <property type="evidence" value="ECO:0007669"/>
    <property type="project" value="TreeGrafter"/>
</dbReference>
<dbReference type="GO" id="GO:0008999">
    <property type="term" value="F:protein-N-terminal-alanine acetyltransferase activity"/>
    <property type="evidence" value="ECO:0007669"/>
    <property type="project" value="TreeGrafter"/>
</dbReference>
<sequence>MSSPSSHQLHPASVIASAGAPLRLYGKRIVVRPLVATDFEAWSEVRHRNGEWLSKWEPIKSAYLPDPATNRDAFNNRCTARDRERQTGGSYAFGIFIEGSFAGEVNINNVVRSAMQCGTIGYWIDVARAGKSYMSEAVLVVSKYAFEDLGLHRMEICIIPRNYNSCRVMEKLGIRQEGLAERFLEINGVWEDHVRYGFTVEEWRQRSEQLSAEWLQ</sequence>
<dbReference type="Pfam" id="PF13302">
    <property type="entry name" value="Acetyltransf_3"/>
    <property type="match status" value="1"/>
</dbReference>
<evidence type="ECO:0000313" key="5">
    <source>
        <dbReference type="EMBL" id="KRO49212.1"/>
    </source>
</evidence>
<dbReference type="SUPFAM" id="SSF55729">
    <property type="entry name" value="Acyl-CoA N-acyltransferases (Nat)"/>
    <property type="match status" value="1"/>
</dbReference>